<organism evidence="1">
    <name type="scientific">freshwater metagenome</name>
    <dbReference type="NCBI Taxonomy" id="449393"/>
    <lineage>
        <taxon>unclassified sequences</taxon>
        <taxon>metagenomes</taxon>
        <taxon>ecological metagenomes</taxon>
    </lineage>
</organism>
<dbReference type="EMBL" id="CAEZTA010000112">
    <property type="protein sequence ID" value="CAB4558921.1"/>
    <property type="molecule type" value="Genomic_DNA"/>
</dbReference>
<proteinExistence type="predicted"/>
<gene>
    <name evidence="1" type="ORF">UFOPK1541_00745</name>
</gene>
<reference evidence="1" key="1">
    <citation type="submission" date="2020-05" db="EMBL/GenBank/DDBJ databases">
        <authorList>
            <person name="Chiriac C."/>
            <person name="Salcher M."/>
            <person name="Ghai R."/>
            <person name="Kavagutti S V."/>
        </authorList>
    </citation>
    <scope>NUCLEOTIDE SEQUENCE</scope>
</reference>
<dbReference type="AlphaFoldDB" id="A0A6J6D4M4"/>
<sequence>MSYAIQILVAAVAVGAVKTESAIAEIAIAARSFISGPSLGFCKL</sequence>
<name>A0A6J6D4M4_9ZZZZ</name>
<accession>A0A6J6D4M4</accession>
<protein>
    <submittedName>
        <fullName evidence="1">Unannotated protein</fullName>
    </submittedName>
</protein>
<evidence type="ECO:0000313" key="1">
    <source>
        <dbReference type="EMBL" id="CAB4558921.1"/>
    </source>
</evidence>